<feature type="region of interest" description="Disordered" evidence="1">
    <location>
        <begin position="794"/>
        <end position="821"/>
    </location>
</feature>
<dbReference type="OrthoDB" id="166630at2759"/>
<dbReference type="SUPFAM" id="SSF48726">
    <property type="entry name" value="Immunoglobulin"/>
    <property type="match status" value="1"/>
</dbReference>
<accession>A0A8K1C6E1</accession>
<evidence type="ECO:0000259" key="2">
    <source>
        <dbReference type="PROSITE" id="PS50835"/>
    </source>
</evidence>
<gene>
    <name evidence="3" type="ORF">Poli38472_003191</name>
</gene>
<evidence type="ECO:0000256" key="1">
    <source>
        <dbReference type="SAM" id="MobiDB-lite"/>
    </source>
</evidence>
<dbReference type="InterPro" id="IPR013783">
    <property type="entry name" value="Ig-like_fold"/>
</dbReference>
<dbReference type="InterPro" id="IPR007110">
    <property type="entry name" value="Ig-like_dom"/>
</dbReference>
<dbReference type="Proteomes" id="UP000794436">
    <property type="component" value="Unassembled WGS sequence"/>
</dbReference>
<comment type="caution">
    <text evidence="3">The sequence shown here is derived from an EMBL/GenBank/DDBJ whole genome shotgun (WGS) entry which is preliminary data.</text>
</comment>
<dbReference type="EMBL" id="SPLM01000144">
    <property type="protein sequence ID" value="TMW57266.1"/>
    <property type="molecule type" value="Genomic_DNA"/>
</dbReference>
<organism evidence="3 4">
    <name type="scientific">Pythium oligandrum</name>
    <name type="common">Mycoparasitic fungus</name>
    <dbReference type="NCBI Taxonomy" id="41045"/>
    <lineage>
        <taxon>Eukaryota</taxon>
        <taxon>Sar</taxon>
        <taxon>Stramenopiles</taxon>
        <taxon>Oomycota</taxon>
        <taxon>Peronosporomycetes</taxon>
        <taxon>Pythiales</taxon>
        <taxon>Pythiaceae</taxon>
        <taxon>Pythium</taxon>
    </lineage>
</organism>
<feature type="compositionally biased region" description="Acidic residues" evidence="1">
    <location>
        <begin position="802"/>
        <end position="817"/>
    </location>
</feature>
<keyword evidence="4" id="KW-1185">Reference proteome</keyword>
<dbReference type="InterPro" id="IPR036179">
    <property type="entry name" value="Ig-like_dom_sf"/>
</dbReference>
<proteinExistence type="predicted"/>
<reference evidence="3" key="1">
    <citation type="submission" date="2019-03" db="EMBL/GenBank/DDBJ databases">
        <title>Long read genome sequence of the mycoparasitic Pythium oligandrum ATCC 38472 isolated from sugarbeet rhizosphere.</title>
        <authorList>
            <person name="Gaulin E."/>
        </authorList>
    </citation>
    <scope>NUCLEOTIDE SEQUENCE</scope>
    <source>
        <strain evidence="3">ATCC 38472_TT</strain>
    </source>
</reference>
<sequence>MDDDAVSSRWWRLFAAGRDGMRLFVCLRVWQCAMLRKKRRYLGLSPREERAVDFVESGAPLHAMIVFLDDSNEDSGGNDRFSLLQAACTTIPTTTEVLDGHRRLALYYALEGPWVEQEHLSWLVGKSRTQLLQKDVHGTNLLTHAVIHGCPTEILMLMAVEMAHDALESTSKLCENRQFENARRVCVSTIEEYFAGIPHFPHAECRQLLRESDTLAVINELQSVWRAFIDTWGYCGTPLFLQDLPATRHASLDSFLELGVRAKGEPLCYQWYCDDAPIPNATDPTLVIARNVQPHNEGVYHCVVSNWKGQATTTALKLVVIDDRYGPDPPLRYLVNRSGTSLHGTDEVHHVQAQVGALLPHFSGAALLLPPRCFQSLDKNGIDVSDSVGMEVLIRVSPSVSSVQLPHGEVLVSPVLDILPHTVPQLDRRAQLSIPHHWHIHDPLYELAVVCFPLETDPTSRKPTRYQEIESHRVVSVETGAVTVEIDCFQRYIVVARSVSLKNVANEPPLVEMLLMAVYPSSISCRRRGEPVQLTLYLAYNRQDAIHAVNTAITQHQELENATSTTSRVVWLRQNQVVSLRIGRKHTVTHQWRGFSDGALFTRFRDDVRALPYEMAIEGDGDHHDPHTTAFCRIEMILSIRKATTISSTDLYEPQQWQTLIPFLHDAVDVPPPPQLCQRRTNQLALAYTKQQTSIVPAAAPPVPLFEERHEVERDMTPYYYLVEFARFSETFWERYDRMWWFDKTKSNILLGMYKVVHTGVDPFAVIATDAFAGAFRVAQCSLDAAEVYSRPLLLEPPPQEATEDQNELLGDDEDDDARSTVPSGLRRALTLSPSTHSSELYNESFQRLGRVLDQVYPTKTLFTDIYGIACDAEAVRKFLEEHRMRFRAANTEIALVLLGFHLLKKLLRKRVLLKFRLFHHVILERFVLLERLVPELDCFPNEYFAVTIELHTLLRDLFQIVIVHTAAAWLSRLLLLDSQALVLNVLLGRVAHLLQNEAQAMHAAPDLVPVFEDIAYEKTSVSYHMEKMATVRLLREYVLLNVTDPSETTMNQLSACIAHAILAILPPSQRKRLYNDEVCEQIAKELSHKDVRQATQKLQHQETLEQRIQSHFPVHQARCERIPDTIRVRFDRFVSEVDALHVMRVMNASLLCNVNGQVQYNSVEKLLTFTPSIPFERHVRYQIHLRADAVRTTLGTLTSSTFTFEFSIAG</sequence>
<evidence type="ECO:0000313" key="3">
    <source>
        <dbReference type="EMBL" id="TMW57266.1"/>
    </source>
</evidence>
<evidence type="ECO:0000313" key="4">
    <source>
        <dbReference type="Proteomes" id="UP000794436"/>
    </source>
</evidence>
<dbReference type="PROSITE" id="PS50835">
    <property type="entry name" value="IG_LIKE"/>
    <property type="match status" value="1"/>
</dbReference>
<dbReference type="Gene3D" id="2.60.40.10">
    <property type="entry name" value="Immunoglobulins"/>
    <property type="match status" value="1"/>
</dbReference>
<dbReference type="AlphaFoldDB" id="A0A8K1C6E1"/>
<protein>
    <recommendedName>
        <fullName evidence="2">Ig-like domain-containing protein</fullName>
    </recommendedName>
</protein>
<name>A0A8K1C6E1_PYTOL</name>
<feature type="domain" description="Ig-like" evidence="2">
    <location>
        <begin position="238"/>
        <end position="319"/>
    </location>
</feature>